<dbReference type="InterPro" id="IPR018704">
    <property type="entry name" value="SecYEG/CpoB_TPR"/>
</dbReference>
<comment type="caution">
    <text evidence="10">The sequence shown here is derived from an EMBL/GenBank/DDBJ whole genome shotgun (WGS) entry which is preliminary data.</text>
</comment>
<comment type="subcellular location">
    <subcellularLocation>
        <location evidence="2">Cell membrane</location>
    </subcellularLocation>
    <subcellularLocation>
        <location evidence="1">Membrane</location>
        <topology evidence="1">Single-pass membrane protein</topology>
    </subcellularLocation>
</comment>
<keyword evidence="7" id="KW-0143">Chaperone</keyword>
<sequence length="221" mass="24379">MSELFDEIEAELRSDRLKAFWDRYGSAIIIVLLAIVVLVAGTNIYSSYRTSQNIKASERYEALIEQVGDANQETSIQLFSDFILAEDNGYGKIAAFHKARLLHQSGDTDSAVEAYDILSDDGSLPSALNALAELSAASLLVGSIPASDLDARLQGLLRPDNAYRHSARELAGLAYFLSEEYLTAREIYDMALSDNELPESLRARIIIMRGLVVDELLNNKS</sequence>
<evidence type="ECO:0000256" key="2">
    <source>
        <dbReference type="ARBA" id="ARBA00004236"/>
    </source>
</evidence>
<evidence type="ECO:0000256" key="7">
    <source>
        <dbReference type="ARBA" id="ARBA00023186"/>
    </source>
</evidence>
<name>A0A368E2C3_9PROT</name>
<dbReference type="Pfam" id="PF09976">
    <property type="entry name" value="TPR_21"/>
    <property type="match status" value="1"/>
</dbReference>
<accession>A0A368E2C3</accession>
<dbReference type="PANTHER" id="PTHR38035">
    <property type="entry name" value="UPF0070 PROTEIN YFGM"/>
    <property type="match status" value="1"/>
</dbReference>
<evidence type="ECO:0000256" key="8">
    <source>
        <dbReference type="SAM" id="Phobius"/>
    </source>
</evidence>
<keyword evidence="5 8" id="KW-1133">Transmembrane helix</keyword>
<dbReference type="AlphaFoldDB" id="A0A368E2C3"/>
<evidence type="ECO:0000256" key="4">
    <source>
        <dbReference type="ARBA" id="ARBA00022692"/>
    </source>
</evidence>
<evidence type="ECO:0000313" key="10">
    <source>
        <dbReference type="EMBL" id="RCL78252.1"/>
    </source>
</evidence>
<evidence type="ECO:0000256" key="6">
    <source>
        <dbReference type="ARBA" id="ARBA00023136"/>
    </source>
</evidence>
<feature type="domain" description="Ancillary SecYEG translocon subunit/Cell division coordinator CpoB TPR" evidence="9">
    <location>
        <begin position="18"/>
        <end position="196"/>
    </location>
</feature>
<feature type="transmembrane region" description="Helical" evidence="8">
    <location>
        <begin position="24"/>
        <end position="45"/>
    </location>
</feature>
<evidence type="ECO:0000259" key="9">
    <source>
        <dbReference type="Pfam" id="PF09976"/>
    </source>
</evidence>
<evidence type="ECO:0000313" key="11">
    <source>
        <dbReference type="Proteomes" id="UP000252132"/>
    </source>
</evidence>
<dbReference type="GO" id="GO:0005886">
    <property type="term" value="C:plasma membrane"/>
    <property type="evidence" value="ECO:0007669"/>
    <property type="project" value="UniProtKB-SubCell"/>
</dbReference>
<gene>
    <name evidence="10" type="ORF">DBW69_00860</name>
</gene>
<dbReference type="EMBL" id="QOQF01000002">
    <property type="protein sequence ID" value="RCL78252.1"/>
    <property type="molecule type" value="Genomic_DNA"/>
</dbReference>
<organism evidence="10 11">
    <name type="scientific">PS1 clade bacterium</name>
    <dbReference type="NCBI Taxonomy" id="2175152"/>
    <lineage>
        <taxon>Bacteria</taxon>
        <taxon>Pseudomonadati</taxon>
        <taxon>Pseudomonadota</taxon>
        <taxon>Alphaproteobacteria</taxon>
        <taxon>PS1 clade</taxon>
    </lineage>
</organism>
<evidence type="ECO:0000256" key="1">
    <source>
        <dbReference type="ARBA" id="ARBA00004167"/>
    </source>
</evidence>
<proteinExistence type="predicted"/>
<keyword evidence="3" id="KW-1003">Cell membrane</keyword>
<dbReference type="GO" id="GO:0044877">
    <property type="term" value="F:protein-containing complex binding"/>
    <property type="evidence" value="ECO:0007669"/>
    <property type="project" value="InterPro"/>
</dbReference>
<reference evidence="10 11" key="1">
    <citation type="journal article" date="2018" name="Microbiome">
        <title>Fine metagenomic profile of the Mediterranean stratified and mixed water columns revealed by assembly and recruitment.</title>
        <authorList>
            <person name="Haro-Moreno J.M."/>
            <person name="Lopez-Perez M."/>
            <person name="De La Torre J.R."/>
            <person name="Picazo A."/>
            <person name="Camacho A."/>
            <person name="Rodriguez-Valera F."/>
        </authorList>
    </citation>
    <scope>NUCLEOTIDE SEQUENCE [LARGE SCALE GENOMIC DNA]</scope>
    <source>
        <strain evidence="10">MED-G55</strain>
    </source>
</reference>
<dbReference type="PANTHER" id="PTHR38035:SF1">
    <property type="entry name" value="ANCILLARY SECYEG TRANSLOCON SUBUNIT"/>
    <property type="match status" value="1"/>
</dbReference>
<evidence type="ECO:0000256" key="5">
    <source>
        <dbReference type="ARBA" id="ARBA00022989"/>
    </source>
</evidence>
<keyword evidence="6 8" id="KW-0472">Membrane</keyword>
<dbReference type="InterPro" id="IPR026039">
    <property type="entry name" value="YfgM"/>
</dbReference>
<evidence type="ECO:0000256" key="3">
    <source>
        <dbReference type="ARBA" id="ARBA00022475"/>
    </source>
</evidence>
<protein>
    <recommendedName>
        <fullName evidence="9">Ancillary SecYEG translocon subunit/Cell division coordinator CpoB TPR domain-containing protein</fullName>
    </recommendedName>
</protein>
<dbReference type="Proteomes" id="UP000252132">
    <property type="component" value="Unassembled WGS sequence"/>
</dbReference>
<keyword evidence="4 8" id="KW-0812">Transmembrane</keyword>